<reference evidence="2 3" key="1">
    <citation type="submission" date="2019-01" db="EMBL/GenBank/DDBJ databases">
        <title>Nocardioides guangzhouensis sp. nov., an actinobacterium isolated from soil.</title>
        <authorList>
            <person name="Fu Y."/>
            <person name="Cai Y."/>
            <person name="Lin Z."/>
            <person name="Chen P."/>
        </authorList>
    </citation>
    <scope>NUCLEOTIDE SEQUENCE [LARGE SCALE GENOMIC DNA]</scope>
    <source>
        <strain evidence="2 3">130</strain>
    </source>
</reference>
<evidence type="ECO:0000256" key="1">
    <source>
        <dbReference type="SAM" id="Phobius"/>
    </source>
</evidence>
<dbReference type="OrthoDB" id="3761723at2"/>
<dbReference type="EMBL" id="SDKM01000001">
    <property type="protein sequence ID" value="RYP88950.1"/>
    <property type="molecule type" value="Genomic_DNA"/>
</dbReference>
<gene>
    <name evidence="2" type="ORF">EKO23_00480</name>
</gene>
<name>A0A4Q4ZKR6_9ACTN</name>
<dbReference type="Proteomes" id="UP000295198">
    <property type="component" value="Unassembled WGS sequence"/>
</dbReference>
<comment type="caution">
    <text evidence="2">The sequence shown here is derived from an EMBL/GenBank/DDBJ whole genome shotgun (WGS) entry which is preliminary data.</text>
</comment>
<keyword evidence="3" id="KW-1185">Reference proteome</keyword>
<feature type="transmembrane region" description="Helical" evidence="1">
    <location>
        <begin position="19"/>
        <end position="40"/>
    </location>
</feature>
<accession>A0A4Q4ZKR6</accession>
<evidence type="ECO:0000313" key="2">
    <source>
        <dbReference type="EMBL" id="RYP88950.1"/>
    </source>
</evidence>
<evidence type="ECO:0000313" key="3">
    <source>
        <dbReference type="Proteomes" id="UP000295198"/>
    </source>
</evidence>
<organism evidence="2 3">
    <name type="scientific">Nocardioides guangzhouensis</name>
    <dbReference type="NCBI Taxonomy" id="2497878"/>
    <lineage>
        <taxon>Bacteria</taxon>
        <taxon>Bacillati</taxon>
        <taxon>Actinomycetota</taxon>
        <taxon>Actinomycetes</taxon>
        <taxon>Propionibacteriales</taxon>
        <taxon>Nocardioidaceae</taxon>
        <taxon>Nocardioides</taxon>
    </lineage>
</organism>
<keyword evidence="1" id="KW-0472">Membrane</keyword>
<dbReference type="AlphaFoldDB" id="A0A4Q4ZKR6"/>
<protein>
    <submittedName>
        <fullName evidence="2">Uncharacterized protein</fullName>
    </submittedName>
</protein>
<keyword evidence="1" id="KW-1133">Transmembrane helix</keyword>
<proteinExistence type="predicted"/>
<dbReference type="RefSeq" id="WP_134712969.1">
    <property type="nucleotide sequence ID" value="NZ_SDKM01000001.1"/>
</dbReference>
<keyword evidence="1" id="KW-0812">Transmembrane</keyword>
<sequence length="387" mass="41092">MTYDETGEGGHRARTGRRLATAGAAAAVAALVVAMAALAAPSTRKHAEPANEPVNQPATPKALASVALDHVDGTPASVTRTHPETFRLPGAVAVDIRFRAGEGEDGDLLRVAAVPGTNQVLEHCGDFYEFDTWQADGGEVILAWQLEAPEEDPGILLVVQQRADEYTLAYQSGDPITADPRTLDLDTSVHEMVAVVTDPRLGLRTTESVLREAGELPAQVPGEDESGAEANSQQITPRAIAGVVESATVGEVASREAEGHSGYGERVIGAQTELETGTAVTLLVVEQPDPLTLDCPERMTCVILEPDDGGVLTLGWNRTGDWTLVHVTDVATRVLQVLGDSRTGDPRTSPGDVRFDAMRNLVQDPVLAPITPNRVLIEGDRVDDWEG</sequence>